<dbReference type="Pfam" id="PF25789">
    <property type="entry name" value="TPR_NAA35"/>
    <property type="match status" value="1"/>
</dbReference>
<evidence type="ECO:0000313" key="8">
    <source>
        <dbReference type="Proteomes" id="UP001626550"/>
    </source>
</evidence>
<dbReference type="AlphaFoldDB" id="A0ABD2Q6P8"/>
<evidence type="ECO:0000259" key="5">
    <source>
        <dbReference type="Pfam" id="PF04112"/>
    </source>
</evidence>
<dbReference type="Proteomes" id="UP001626550">
    <property type="component" value="Unassembled WGS sequence"/>
</dbReference>
<evidence type="ECO:0000256" key="1">
    <source>
        <dbReference type="ARBA" id="ARBA00004496"/>
    </source>
</evidence>
<evidence type="ECO:0000256" key="3">
    <source>
        <dbReference type="ARBA" id="ARBA00022490"/>
    </source>
</evidence>
<evidence type="ECO:0000256" key="4">
    <source>
        <dbReference type="ARBA" id="ARBA00030494"/>
    </source>
</evidence>
<feature type="domain" description="NAA35-like TPR repeats" evidence="6">
    <location>
        <begin position="479"/>
        <end position="787"/>
    </location>
</feature>
<keyword evidence="3" id="KW-0963">Cytoplasm</keyword>
<evidence type="ECO:0000313" key="7">
    <source>
        <dbReference type="EMBL" id="KAL3315244.1"/>
    </source>
</evidence>
<sequence>MFAVEIMDPKLDARVRPKRKVMTVAEAIETNALELSPFEDCKQLLGVLDEQICSLVNWLSGDSLAQSVFNSMYMHCTQLVRDPYIYAFCEGLRFVVYTIRNLIIDAAVSEEEDICLQINGMPLNGPDARFTPVDTDSLEPSFVEADRTLYHPTEEALKAAINNLEKSSFSESDQYNIQIRLRFILLLLRITTSLAPFDETIARLEDIHFDNKAKEKQQHSPLNILESTKKDAENLLATVHELLATADAALRPAEQRNEPRLHEYGIPGYDLLLNICALQSLIPKTVKIVSREDAFVYMTEFVQRVLNLLNSTIELRNRHLCVPTWQCIVFLKDHSHTMSRDIGHLEIDREKMPCLQYAGSCIFTRSLLKHFLTTLDTSAYDLTLNVQPPIDTFSIENFYQCIAHYQNRLLMDKLPDFLAQDHVGSLTEIALSCSVMFREVPPLLPIRRTSPSILVEGARRGETAGFSSPPTKTRILGLVFRLYCFNRSRQRTMLESLLGNMLNPLPMWFQLDVGLFEYAKPFGNCKVERSSNTGHMTFMMLNLYYHCAWDFVCSGFQLELYTGNELLFMYTFLVQLLRTTNQCMVNYLAGAIAEDKHFGEMARGQTKNRKNHTNATGHRPLFDQQMQNYLTYQSKYLALHQNLAMGTMYALAAALRDCGLDAHAQPPSIDEKETFWDPVEMFSRRVGSLTNNPYIMPKDVKGPSESYQYFKKYVESQLFNAETLTEHLYIEATSHFRLVPTIYETMRDASGKWPLFGPPDSIEDLVILAKKNGIACSLLASAPTRRPSAVPHHFTKMPSLKRFPFEASPTQFQFGHLTSKTYPLIKFAK</sequence>
<dbReference type="PANTHER" id="PTHR21373:SF0">
    <property type="entry name" value="N-ALPHA-ACETYLTRANSFERASE 35, NATC AUXILIARY SUBUNIT"/>
    <property type="match status" value="1"/>
</dbReference>
<reference evidence="7 8" key="1">
    <citation type="submission" date="2024-11" db="EMBL/GenBank/DDBJ databases">
        <title>Adaptive evolution of stress response genes in parasites aligns with host niche diversity.</title>
        <authorList>
            <person name="Hahn C."/>
            <person name="Resl P."/>
        </authorList>
    </citation>
    <scope>NUCLEOTIDE SEQUENCE [LARGE SCALE GENOMIC DNA]</scope>
    <source>
        <strain evidence="7">EGGRZ-B1_66</strain>
        <tissue evidence="7">Body</tissue>
    </source>
</reference>
<dbReference type="EMBL" id="JBJKFK010000793">
    <property type="protein sequence ID" value="KAL3315244.1"/>
    <property type="molecule type" value="Genomic_DNA"/>
</dbReference>
<comment type="caution">
    <text evidence="7">The sequence shown here is derived from an EMBL/GenBank/DDBJ whole genome shotgun (WGS) entry which is preliminary data.</text>
</comment>
<dbReference type="InterPro" id="IPR007244">
    <property type="entry name" value="Naa35_N"/>
</dbReference>
<dbReference type="InterPro" id="IPR057983">
    <property type="entry name" value="NAA35-like_N"/>
</dbReference>
<dbReference type="InterPro" id="IPR057982">
    <property type="entry name" value="TPR_NAA35"/>
</dbReference>
<gene>
    <name evidence="7" type="primary">NAA35</name>
    <name evidence="7" type="ORF">Ciccas_006124</name>
</gene>
<organism evidence="7 8">
    <name type="scientific">Cichlidogyrus casuarinus</name>
    <dbReference type="NCBI Taxonomy" id="1844966"/>
    <lineage>
        <taxon>Eukaryota</taxon>
        <taxon>Metazoa</taxon>
        <taxon>Spiralia</taxon>
        <taxon>Lophotrochozoa</taxon>
        <taxon>Platyhelminthes</taxon>
        <taxon>Monogenea</taxon>
        <taxon>Monopisthocotylea</taxon>
        <taxon>Dactylogyridea</taxon>
        <taxon>Ancyrocephalidae</taxon>
        <taxon>Cichlidogyrus</taxon>
    </lineage>
</organism>
<comment type="subcellular location">
    <subcellularLocation>
        <location evidence="1">Cytoplasm</location>
    </subcellularLocation>
</comment>
<keyword evidence="8" id="KW-1185">Reference proteome</keyword>
<name>A0ABD2Q6P8_9PLAT</name>
<feature type="domain" description="NAA35-like N-terminal" evidence="5">
    <location>
        <begin position="1"/>
        <end position="77"/>
    </location>
</feature>
<comment type="similarity">
    <text evidence="2">Belongs to the MAK10 family.</text>
</comment>
<proteinExistence type="inferred from homology"/>
<evidence type="ECO:0000256" key="2">
    <source>
        <dbReference type="ARBA" id="ARBA00006289"/>
    </source>
</evidence>
<dbReference type="GO" id="GO:0005737">
    <property type="term" value="C:cytoplasm"/>
    <property type="evidence" value="ECO:0007669"/>
    <property type="project" value="UniProtKB-SubCell"/>
</dbReference>
<protein>
    <recommendedName>
        <fullName evidence="4">Protein MAK10 homolog</fullName>
    </recommendedName>
</protein>
<evidence type="ECO:0000259" key="6">
    <source>
        <dbReference type="Pfam" id="PF25789"/>
    </source>
</evidence>
<dbReference type="Pfam" id="PF04112">
    <property type="entry name" value="Mak10"/>
    <property type="match status" value="1"/>
</dbReference>
<dbReference type="PANTHER" id="PTHR21373">
    <property type="entry name" value="GLUCOSE REPRESSIBLE PROTEIN MAK10"/>
    <property type="match status" value="1"/>
</dbReference>
<accession>A0ABD2Q6P8</accession>